<reference evidence="1 2" key="1">
    <citation type="journal article" date="2013" name="Curr. Biol.">
        <title>The Genome of the Foraminiferan Reticulomyxa filosa.</title>
        <authorList>
            <person name="Glockner G."/>
            <person name="Hulsmann N."/>
            <person name="Schleicher M."/>
            <person name="Noegel A.A."/>
            <person name="Eichinger L."/>
            <person name="Gallinger C."/>
            <person name="Pawlowski J."/>
            <person name="Sierra R."/>
            <person name="Euteneuer U."/>
            <person name="Pillet L."/>
            <person name="Moustafa A."/>
            <person name="Platzer M."/>
            <person name="Groth M."/>
            <person name="Szafranski K."/>
            <person name="Schliwa M."/>
        </authorList>
    </citation>
    <scope>NUCLEOTIDE SEQUENCE [LARGE SCALE GENOMIC DNA]</scope>
</reference>
<evidence type="ECO:0000313" key="1">
    <source>
        <dbReference type="EMBL" id="ETO04807.1"/>
    </source>
</evidence>
<dbReference type="EMBL" id="ASPP01028919">
    <property type="protein sequence ID" value="ETO04807.1"/>
    <property type="molecule type" value="Genomic_DNA"/>
</dbReference>
<name>X6LUJ5_RETFI</name>
<evidence type="ECO:0000313" key="2">
    <source>
        <dbReference type="Proteomes" id="UP000023152"/>
    </source>
</evidence>
<sequence length="333" mass="39561">MLSNGKWKDYESAFDYEHRTIMLFDQNKLKIKSLQLGNPNKSSLEFNVSIQWYNHIDIIETHAKWACLILNHTWHFRTSFVLDRDDLSNCISVNESKNMKMSLSIICELLNYYTWPLNPYSTTFKQGIQHIKHNLQMRDHFIDGTDELILFEYKFDKCRPAISSKINDSDVLLHDIYKHFSHYPIIQVYWEIKYAFIVPYKRTIGIERNNLPKNGELDIEFIPSNQKTKFNPLLYECDLNKLKMIGDSTNKLLHEVIKNDHLNDLATLQHTNKTEKDKLCENIKRQISYNEENDGDELILNDKILTILNELKILYHDDIHKQMGYPLQLWDIC</sequence>
<gene>
    <name evidence="1" type="ORF">RFI_32590</name>
</gene>
<keyword evidence="2" id="KW-1185">Reference proteome</keyword>
<proteinExistence type="predicted"/>
<protein>
    <submittedName>
        <fullName evidence="1">Uncharacterized protein</fullName>
    </submittedName>
</protein>
<organism evidence="1 2">
    <name type="scientific">Reticulomyxa filosa</name>
    <dbReference type="NCBI Taxonomy" id="46433"/>
    <lineage>
        <taxon>Eukaryota</taxon>
        <taxon>Sar</taxon>
        <taxon>Rhizaria</taxon>
        <taxon>Retaria</taxon>
        <taxon>Foraminifera</taxon>
        <taxon>Monothalamids</taxon>
        <taxon>Reticulomyxidae</taxon>
        <taxon>Reticulomyxa</taxon>
    </lineage>
</organism>
<dbReference type="Proteomes" id="UP000023152">
    <property type="component" value="Unassembled WGS sequence"/>
</dbReference>
<dbReference type="OrthoDB" id="6257037at2759"/>
<comment type="caution">
    <text evidence="1">The sequence shown here is derived from an EMBL/GenBank/DDBJ whole genome shotgun (WGS) entry which is preliminary data.</text>
</comment>
<dbReference type="AlphaFoldDB" id="X6LUJ5"/>
<accession>X6LUJ5</accession>
<feature type="non-terminal residue" evidence="1">
    <location>
        <position position="333"/>
    </location>
</feature>